<dbReference type="EMBL" id="MCRI01000014">
    <property type="protein sequence ID" value="ODN66764.1"/>
    <property type="molecule type" value="Genomic_DNA"/>
</dbReference>
<accession>A0A1E3GRY3</accession>
<feature type="transmembrane region" description="Helical" evidence="1">
    <location>
        <begin position="113"/>
        <end position="137"/>
    </location>
</feature>
<dbReference type="PATRIC" id="fig|291169.3.peg.1599"/>
<dbReference type="RefSeq" id="WP_069296050.1">
    <property type="nucleotide sequence ID" value="NZ_MCRI01000014.1"/>
</dbReference>
<proteinExistence type="predicted"/>
<keyword evidence="1" id="KW-0812">Transmembrane</keyword>
<evidence type="ECO:0000313" key="3">
    <source>
        <dbReference type="Proteomes" id="UP000094379"/>
    </source>
</evidence>
<evidence type="ECO:0000256" key="1">
    <source>
        <dbReference type="SAM" id="Phobius"/>
    </source>
</evidence>
<keyword evidence="1" id="KW-0472">Membrane</keyword>
<reference evidence="2 3" key="1">
    <citation type="submission" date="2016-07" db="EMBL/GenBank/DDBJ databases">
        <title>Draft Genome Sequence of Methylophaga muralis Bur 1.</title>
        <authorList>
            <person name="Vasilenko O.V."/>
            <person name="Doronina N.V."/>
            <person name="Shmareva M.N."/>
            <person name="Tarlachkov S.V."/>
            <person name="Mustakhimov I."/>
            <person name="Trotsenko Y.A."/>
        </authorList>
    </citation>
    <scope>NUCLEOTIDE SEQUENCE [LARGE SCALE GENOMIC DNA]</scope>
    <source>
        <strain evidence="2 3">Bur 1</strain>
    </source>
</reference>
<comment type="caution">
    <text evidence="2">The sequence shown here is derived from an EMBL/GenBank/DDBJ whole genome shotgun (WGS) entry which is preliminary data.</text>
</comment>
<keyword evidence="1" id="KW-1133">Transmembrane helix</keyword>
<evidence type="ECO:0000313" key="2">
    <source>
        <dbReference type="EMBL" id="ODN66764.1"/>
    </source>
</evidence>
<feature type="transmembrane region" description="Helical" evidence="1">
    <location>
        <begin position="82"/>
        <end position="101"/>
    </location>
</feature>
<dbReference type="STRING" id="291169.A9E74_01591"/>
<name>A0A1E3GRY3_9GAMM</name>
<organism evidence="2 3">
    <name type="scientific">Methylophaga muralis</name>
    <dbReference type="NCBI Taxonomy" id="291169"/>
    <lineage>
        <taxon>Bacteria</taxon>
        <taxon>Pseudomonadati</taxon>
        <taxon>Pseudomonadota</taxon>
        <taxon>Gammaproteobacteria</taxon>
        <taxon>Thiotrichales</taxon>
        <taxon>Piscirickettsiaceae</taxon>
        <taxon>Methylophaga</taxon>
    </lineage>
</organism>
<sequence>MSLLSQSQQLIVAALLALLLVMTRGHHFADINVLPSASWAVFLLAGFYLASKLWFPAFLGLAVVLDLMSVYIGGASNFCVSPAYGFMLPAYGSLWLAGRWFQSKYQFNWTALFTLAMTLVTVTAVAGLFSGGGFYWFSGRYVDPTMAEYLTRFVQSYPGNLSKLSFYIAAAAVIHISFRFANLSQRSNQLR</sequence>
<keyword evidence="3" id="KW-1185">Reference proteome</keyword>
<feature type="transmembrane region" description="Helical" evidence="1">
    <location>
        <begin position="164"/>
        <end position="181"/>
    </location>
</feature>
<protein>
    <submittedName>
        <fullName evidence="2">Uncharacterized protein</fullName>
    </submittedName>
</protein>
<gene>
    <name evidence="2" type="ORF">A9E74_01591</name>
</gene>
<dbReference type="Proteomes" id="UP000094379">
    <property type="component" value="Unassembled WGS sequence"/>
</dbReference>
<dbReference type="AlphaFoldDB" id="A0A1E3GRY3"/>